<dbReference type="EMBL" id="JEMT01017212">
    <property type="protein sequence ID" value="EXX68674.1"/>
    <property type="molecule type" value="Genomic_DNA"/>
</dbReference>
<reference evidence="1 2" key="1">
    <citation type="submission" date="2014-02" db="EMBL/GenBank/DDBJ databases">
        <title>Single nucleus genome sequencing reveals high similarity among nuclei of an endomycorrhizal fungus.</title>
        <authorList>
            <person name="Lin K."/>
            <person name="Geurts R."/>
            <person name="Zhang Z."/>
            <person name="Limpens E."/>
            <person name="Saunders D.G."/>
            <person name="Mu D."/>
            <person name="Pang E."/>
            <person name="Cao H."/>
            <person name="Cha H."/>
            <person name="Lin T."/>
            <person name="Zhou Q."/>
            <person name="Shang Y."/>
            <person name="Li Y."/>
            <person name="Ivanov S."/>
            <person name="Sharma T."/>
            <person name="Velzen R.V."/>
            <person name="Ruijter N.D."/>
            <person name="Aanen D.K."/>
            <person name="Win J."/>
            <person name="Kamoun S."/>
            <person name="Bisseling T."/>
            <person name="Huang S."/>
        </authorList>
    </citation>
    <scope>NUCLEOTIDE SEQUENCE [LARGE SCALE GENOMIC DNA]</scope>
    <source>
        <strain evidence="2">DAOM197198w</strain>
    </source>
</reference>
<proteinExistence type="predicted"/>
<organism evidence="1 2">
    <name type="scientific">Rhizophagus irregularis (strain DAOM 197198w)</name>
    <name type="common">Glomus intraradices</name>
    <dbReference type="NCBI Taxonomy" id="1432141"/>
    <lineage>
        <taxon>Eukaryota</taxon>
        <taxon>Fungi</taxon>
        <taxon>Fungi incertae sedis</taxon>
        <taxon>Mucoromycota</taxon>
        <taxon>Glomeromycotina</taxon>
        <taxon>Glomeromycetes</taxon>
        <taxon>Glomerales</taxon>
        <taxon>Glomeraceae</taxon>
        <taxon>Rhizophagus</taxon>
    </lineage>
</organism>
<dbReference type="HOGENOM" id="CLU_083696_0_0_1"/>
<evidence type="ECO:0000313" key="2">
    <source>
        <dbReference type="Proteomes" id="UP000022910"/>
    </source>
</evidence>
<sequence>MVSYAKDHIVYWPSFFKEELNNDKRHRTLEAINSCLQNVRDLELITIYVNFISSYAKEFVQDLDFFQQLKKPVFPFVELQLQQLTAYIEMYRSSNEFGPLLENLITQLRFNPSEIYPIFQAAFEAAYEKFAAHIPNHPARQFFYSCQVFDPKFVHNGDIFRKNIRQYNFIKEFDNPSDELLRE</sequence>
<evidence type="ECO:0000313" key="1">
    <source>
        <dbReference type="EMBL" id="EXX68674.1"/>
    </source>
</evidence>
<dbReference type="OrthoDB" id="2406711at2759"/>
<dbReference type="AlphaFoldDB" id="A0A015KMG0"/>
<keyword evidence="2" id="KW-1185">Reference proteome</keyword>
<gene>
    <name evidence="1" type="ORF">RirG_102990</name>
</gene>
<comment type="caution">
    <text evidence="1">The sequence shown here is derived from an EMBL/GenBank/DDBJ whole genome shotgun (WGS) entry which is preliminary data.</text>
</comment>
<dbReference type="STRING" id="1432141.A0A015KMG0"/>
<dbReference type="Proteomes" id="UP000022910">
    <property type="component" value="Unassembled WGS sequence"/>
</dbReference>
<name>A0A015KMG0_RHIIW</name>
<accession>A0A015KMG0</accession>
<protein>
    <submittedName>
        <fullName evidence="1">Uncharacterized protein</fullName>
    </submittedName>
</protein>